<evidence type="ECO:0000256" key="3">
    <source>
        <dbReference type="ARBA" id="ARBA00022692"/>
    </source>
</evidence>
<feature type="transmembrane region" description="Helical" evidence="8">
    <location>
        <begin position="699"/>
        <end position="717"/>
    </location>
</feature>
<protein>
    <recommendedName>
        <fullName evidence="12">SID1 transmembrane family member 1</fullName>
    </recommendedName>
</protein>
<proteinExistence type="inferred from homology"/>
<feature type="transmembrane region" description="Helical" evidence="8">
    <location>
        <begin position="462"/>
        <end position="483"/>
    </location>
</feature>
<feature type="transmembrane region" description="Helical" evidence="8">
    <location>
        <begin position="723"/>
        <end position="741"/>
    </location>
</feature>
<evidence type="ECO:0000256" key="2">
    <source>
        <dbReference type="ARBA" id="ARBA00006618"/>
    </source>
</evidence>
<gene>
    <name evidence="10" type="ORF">PLOB_00012658</name>
</gene>
<dbReference type="Proteomes" id="UP001159405">
    <property type="component" value="Unassembled WGS sequence"/>
</dbReference>
<feature type="transmembrane region" description="Helical" evidence="8">
    <location>
        <begin position="561"/>
        <end position="584"/>
    </location>
</feature>
<keyword evidence="4 9" id="KW-0732">Signal</keyword>
<name>A0ABN8NDA5_9CNID</name>
<evidence type="ECO:0000256" key="5">
    <source>
        <dbReference type="ARBA" id="ARBA00022989"/>
    </source>
</evidence>
<organism evidence="10 11">
    <name type="scientific">Porites lobata</name>
    <dbReference type="NCBI Taxonomy" id="104759"/>
    <lineage>
        <taxon>Eukaryota</taxon>
        <taxon>Metazoa</taxon>
        <taxon>Cnidaria</taxon>
        <taxon>Anthozoa</taxon>
        <taxon>Hexacorallia</taxon>
        <taxon>Scleractinia</taxon>
        <taxon>Fungiina</taxon>
        <taxon>Poritidae</taxon>
        <taxon>Porites</taxon>
    </lineage>
</organism>
<feature type="chain" id="PRO_5045516438" description="SID1 transmembrane family member 1" evidence="9">
    <location>
        <begin position="21"/>
        <end position="841"/>
    </location>
</feature>
<feature type="transmembrane region" description="Helical" evidence="8">
    <location>
        <begin position="590"/>
        <end position="609"/>
    </location>
</feature>
<evidence type="ECO:0000256" key="9">
    <source>
        <dbReference type="SAM" id="SignalP"/>
    </source>
</evidence>
<evidence type="ECO:0000313" key="10">
    <source>
        <dbReference type="EMBL" id="CAH3105084.1"/>
    </source>
</evidence>
<evidence type="ECO:0000256" key="8">
    <source>
        <dbReference type="SAM" id="Phobius"/>
    </source>
</evidence>
<keyword evidence="3 8" id="KW-0812">Transmembrane</keyword>
<dbReference type="EMBL" id="CALNXK010000017">
    <property type="protein sequence ID" value="CAH3105084.1"/>
    <property type="molecule type" value="Genomic_DNA"/>
</dbReference>
<dbReference type="Pfam" id="PF13965">
    <property type="entry name" value="SID-1_RNA_chan"/>
    <property type="match status" value="1"/>
</dbReference>
<feature type="transmembrane region" description="Helical" evidence="8">
    <location>
        <begin position="313"/>
        <end position="336"/>
    </location>
</feature>
<feature type="transmembrane region" description="Helical" evidence="8">
    <location>
        <begin position="753"/>
        <end position="776"/>
    </location>
</feature>
<evidence type="ECO:0000256" key="7">
    <source>
        <dbReference type="ARBA" id="ARBA00023180"/>
    </source>
</evidence>
<dbReference type="PANTHER" id="PTHR12185:SF14">
    <property type="entry name" value="CHOLESTEROL UPTAKE PROTEIN 1"/>
    <property type="match status" value="1"/>
</dbReference>
<dbReference type="PANTHER" id="PTHR12185">
    <property type="entry name" value="SID1 TRANSMEMBRANE FAMILY MEMEBER"/>
    <property type="match status" value="1"/>
</dbReference>
<feature type="signal peptide" evidence="9">
    <location>
        <begin position="1"/>
        <end position="20"/>
    </location>
</feature>
<comment type="similarity">
    <text evidence="2">Belongs to the SID1 family.</text>
</comment>
<evidence type="ECO:0000256" key="4">
    <source>
        <dbReference type="ARBA" id="ARBA00022729"/>
    </source>
</evidence>
<feature type="transmembrane region" description="Helical" evidence="8">
    <location>
        <begin position="646"/>
        <end position="666"/>
    </location>
</feature>
<dbReference type="InterPro" id="IPR025958">
    <property type="entry name" value="SID1_TM_fam"/>
</dbReference>
<feature type="transmembrane region" description="Helical" evidence="8">
    <location>
        <begin position="517"/>
        <end position="535"/>
    </location>
</feature>
<keyword evidence="7" id="KW-0325">Glycoprotein</keyword>
<evidence type="ECO:0008006" key="12">
    <source>
        <dbReference type="Google" id="ProtNLM"/>
    </source>
</evidence>
<keyword evidence="11" id="KW-1185">Reference proteome</keyword>
<keyword evidence="6 8" id="KW-0472">Membrane</keyword>
<evidence type="ECO:0000313" key="11">
    <source>
        <dbReference type="Proteomes" id="UP001159405"/>
    </source>
</evidence>
<feature type="transmembrane region" description="Helical" evidence="8">
    <location>
        <begin position="807"/>
        <end position="826"/>
    </location>
</feature>
<sequence>MHSVIFCIFCIFALFMTAYGTVLVYENGASTRSNGLKYQNGSLGSTTNGTVSLDMEQVWLYRYYWPNKTRPYAVRVSISSDAATQGFPLLFVARLQRGVMSWSIPEEKYNYSLASRTLCPFLHSYISLTNGSVLPESFSVDVSTFSPKPVNYTLKADFVDNFILMLHEPQTVTVDPAQPMYFLWRFPDDVDTVVVKAESENAKLCAILSIQGTQCPVYDLARNVEFTGYFQTMTTKAAITMERSTFSQDEFYVVIIVKSSDEECVTGERFAQPHGKKMNSKDSHYAGPLSERQKTVTITVERTLSSKAYVKAIGVPVAFFASFYLIAFIVLLITWCRQRGGRRERSFRSILMPKEGNIEDVPVSAPLRTSSSRRSRTRDHYGTTLHADNEVLFDHDSVDQLEEDHSLVTDGIKDPTSRDFEQHYDMLHDIDQEKDIYRLRTSLMLTDLAKKEKKYLQKKYRLYHWNLLMIAVFYALPVVQLVITYQKVLNASGDEDICYYNFFCAHPLGVLSAFNNVWSNVGYIMLGFLFFLLVMRRDRQHMQDITDNSDMEKYYGIPQHYAIFYAMALALIMEGVLSACYHVCPNNSNFQFDTSFMYIITCLGIVKLYQTRHPDIAANAHSVYAGFALIILIAVIGVVYSSFAFWTTFAIIHIFGCLYLSSQIYYMGRVKFDAGMLSRVFILLRYDCCSSPTYKDRMLLLVIANMINWFFAIYGVATTPNDFATYLLAILIVNGLLYLAFYVIMKLRNNERILLFPLLVLGWTLACWIAALIFFLSNLTSWQKSPARSREGNKDCILLGFYDNHDVWHFLSACALFFSFLGLLTLDDDLLRTPRHSIPVF</sequence>
<comment type="caution">
    <text evidence="10">The sequence shown here is derived from an EMBL/GenBank/DDBJ whole genome shotgun (WGS) entry which is preliminary data.</text>
</comment>
<evidence type="ECO:0000256" key="6">
    <source>
        <dbReference type="ARBA" id="ARBA00023136"/>
    </source>
</evidence>
<evidence type="ECO:0000256" key="1">
    <source>
        <dbReference type="ARBA" id="ARBA00004141"/>
    </source>
</evidence>
<keyword evidence="5 8" id="KW-1133">Transmembrane helix</keyword>
<accession>A0ABN8NDA5</accession>
<reference evidence="10 11" key="1">
    <citation type="submission" date="2022-05" db="EMBL/GenBank/DDBJ databases">
        <authorList>
            <consortium name="Genoscope - CEA"/>
            <person name="William W."/>
        </authorList>
    </citation>
    <scope>NUCLEOTIDE SEQUENCE [LARGE SCALE GENOMIC DNA]</scope>
</reference>
<feature type="transmembrane region" description="Helical" evidence="8">
    <location>
        <begin position="621"/>
        <end position="640"/>
    </location>
</feature>
<comment type="subcellular location">
    <subcellularLocation>
        <location evidence="1">Membrane</location>
        <topology evidence="1">Multi-pass membrane protein</topology>
    </subcellularLocation>
</comment>